<comment type="caution">
    <text evidence="13">The sequence shown here is derived from an EMBL/GenBank/DDBJ whole genome shotgun (WGS) entry which is preliminary data.</text>
</comment>
<dbReference type="PRINTS" id="PR00153">
    <property type="entry name" value="CSAPPISMRASE"/>
</dbReference>
<dbReference type="FunFam" id="3.30.70.330:FF:000287">
    <property type="entry name" value="Peptidyl-prolyl cis-trans isomerase"/>
    <property type="match status" value="1"/>
</dbReference>
<evidence type="ECO:0000256" key="5">
    <source>
        <dbReference type="ARBA" id="ARBA00022884"/>
    </source>
</evidence>
<dbReference type="SUPFAM" id="SSF54928">
    <property type="entry name" value="RNA-binding domain, RBD"/>
    <property type="match status" value="1"/>
</dbReference>
<dbReference type="InterPro" id="IPR002130">
    <property type="entry name" value="Cyclophilin-type_PPIase_dom"/>
</dbReference>
<dbReference type="InterPro" id="IPR035538">
    <property type="entry name" value="Cyclophilin_PPIL4"/>
</dbReference>
<organism evidence="13 14">
    <name type="scientific">Fusarium napiforme</name>
    <dbReference type="NCBI Taxonomy" id="42672"/>
    <lineage>
        <taxon>Eukaryota</taxon>
        <taxon>Fungi</taxon>
        <taxon>Dikarya</taxon>
        <taxon>Ascomycota</taxon>
        <taxon>Pezizomycotina</taxon>
        <taxon>Sordariomycetes</taxon>
        <taxon>Hypocreomycetidae</taxon>
        <taxon>Hypocreales</taxon>
        <taxon>Nectriaceae</taxon>
        <taxon>Fusarium</taxon>
        <taxon>Fusarium fujikuroi species complex</taxon>
    </lineage>
</organism>
<dbReference type="GO" id="GO:0005634">
    <property type="term" value="C:nucleus"/>
    <property type="evidence" value="ECO:0007669"/>
    <property type="project" value="UniProtKB-SubCell"/>
</dbReference>
<evidence type="ECO:0000313" key="14">
    <source>
        <dbReference type="Proteomes" id="UP000574317"/>
    </source>
</evidence>
<dbReference type="Pfam" id="PF00076">
    <property type="entry name" value="RRM_1"/>
    <property type="match status" value="1"/>
</dbReference>
<comment type="catalytic activity">
    <reaction evidence="1 10">
        <text>[protein]-peptidylproline (omega=180) = [protein]-peptidylproline (omega=0)</text>
        <dbReference type="Rhea" id="RHEA:16237"/>
        <dbReference type="Rhea" id="RHEA-COMP:10747"/>
        <dbReference type="Rhea" id="RHEA-COMP:10748"/>
        <dbReference type="ChEBI" id="CHEBI:83833"/>
        <dbReference type="ChEBI" id="CHEBI:83834"/>
        <dbReference type="EC" id="5.2.1.8"/>
    </reaction>
</comment>
<dbReference type="Pfam" id="PF00160">
    <property type="entry name" value="Pro_isomerase"/>
    <property type="match status" value="1"/>
</dbReference>
<dbReference type="AlphaFoldDB" id="A0A8H5IG72"/>
<evidence type="ECO:0000313" key="13">
    <source>
        <dbReference type="EMBL" id="KAF5536171.1"/>
    </source>
</evidence>
<dbReference type="InterPro" id="IPR035979">
    <property type="entry name" value="RBD_domain_sf"/>
</dbReference>
<proteinExistence type="inferred from homology"/>
<gene>
    <name evidence="13" type="ORF">FNAPI_11839</name>
</gene>
<evidence type="ECO:0000256" key="8">
    <source>
        <dbReference type="ARBA" id="ARBA00023242"/>
    </source>
</evidence>
<evidence type="ECO:0000256" key="2">
    <source>
        <dbReference type="ARBA" id="ARBA00002388"/>
    </source>
</evidence>
<dbReference type="SMART" id="SM00360">
    <property type="entry name" value="RRM"/>
    <property type="match status" value="1"/>
</dbReference>
<feature type="domain" description="RRM" evidence="12">
    <location>
        <begin position="267"/>
        <end position="345"/>
    </location>
</feature>
<dbReference type="PANTHER" id="PTHR45843:SF1">
    <property type="entry name" value="PEPTIDYL-PROLYL CIS-TRANS ISOMERASE-LIKE 4"/>
    <property type="match status" value="1"/>
</dbReference>
<dbReference type="InterPro" id="IPR035542">
    <property type="entry name" value="CRIP"/>
</dbReference>
<evidence type="ECO:0000259" key="12">
    <source>
        <dbReference type="PROSITE" id="PS50102"/>
    </source>
</evidence>
<evidence type="ECO:0000256" key="9">
    <source>
        <dbReference type="PROSITE-ProRule" id="PRU00176"/>
    </source>
</evidence>
<evidence type="ECO:0000256" key="6">
    <source>
        <dbReference type="ARBA" id="ARBA00023110"/>
    </source>
</evidence>
<dbReference type="GO" id="GO:0003755">
    <property type="term" value="F:peptidyl-prolyl cis-trans isomerase activity"/>
    <property type="evidence" value="ECO:0007669"/>
    <property type="project" value="UniProtKB-UniRule"/>
</dbReference>
<dbReference type="Proteomes" id="UP000574317">
    <property type="component" value="Unassembled WGS sequence"/>
</dbReference>
<dbReference type="PANTHER" id="PTHR45843">
    <property type="entry name" value="PEPTIDYL-PROLYL CIS-TRANS ISOMERASE-LIKE 4"/>
    <property type="match status" value="1"/>
</dbReference>
<accession>A0A8H5IG72</accession>
<dbReference type="SUPFAM" id="SSF50891">
    <property type="entry name" value="Cyclophilin-like"/>
    <property type="match status" value="1"/>
</dbReference>
<dbReference type="Gene3D" id="2.40.100.10">
    <property type="entry name" value="Cyclophilin-like"/>
    <property type="match status" value="1"/>
</dbReference>
<evidence type="ECO:0000256" key="10">
    <source>
        <dbReference type="RuleBase" id="RU365081"/>
    </source>
</evidence>
<comment type="function">
    <text evidence="2 10">PPIases accelerate the folding of proteins. It catalyzes the cis-trans isomerization of proline imidic peptide bonds in oligopeptides.</text>
</comment>
<sequence>MAPSRKLRDKEIPLVIMSVLLETSEGDIVIDLLVDHAPKLCENFLKLCKVKYYNFSPVHSVQKNFSFQTGDPLGPLSKESDGGSSIWGHLSGDPAKRTFPAFFHPKLKHLERGTVSMATAPLQSDPDTRVAGSQFIVTLGEDTDYLDGRAAVFGKVVEGFEVLDKINEAIVDEKGYPLIDIRIKHTVILDDPYPDPPGLREPSSSPPPTAQQLKTVRIEDEAALHADDGVDEEELERRRRNREAQAQALTLEMMGDLPFAEVKPPENVLFVCKLNPVTGDEDLELIFGRFGKILSCEVIRDQKTGDSLQYAFIEFEDKASCEAAYFKMQDVLIDDRRIHVDFSQSVSKLSDVWRKDTNTKRRATAHRGGWGGVDELEKRRQYRDEGEKITGGNYRMVHGEEDMKDPMIMKGHHVDEAGVGVHGQEIEAGIDIANHEMAVKATGAIEIMIETDIGTVAMTVETEVKKGIGMDGTIMIAGQGDKEGLVDCETHHSSATLTSTGVLRRTTIDGKRSALLSYATASANFNTEYIARHYTKKEYPHNTSLTATQTENLVEFNALLRDMQTPASSHLTYGPSPEHPPQATEDNVDYSVEHALNTVYA</sequence>
<dbReference type="Gene3D" id="3.30.70.330">
    <property type="match status" value="1"/>
</dbReference>
<keyword evidence="7 10" id="KW-0413">Isomerase</keyword>
<comment type="subcellular location">
    <subcellularLocation>
        <location evidence="3 10">Nucleus</location>
    </subcellularLocation>
</comment>
<evidence type="ECO:0000256" key="1">
    <source>
        <dbReference type="ARBA" id="ARBA00000971"/>
    </source>
</evidence>
<protein>
    <recommendedName>
        <fullName evidence="10">Peptidyl-prolyl cis-trans isomerase</fullName>
        <shortName evidence="10">PPIase</shortName>
        <ecNumber evidence="10">5.2.1.8</ecNumber>
    </recommendedName>
</protein>
<comment type="similarity">
    <text evidence="4 10">Belongs to the cyclophilin-type PPIase family. PPIL4 subfamily.</text>
</comment>
<dbReference type="FunFam" id="2.40.100.10:FF:000015">
    <property type="entry name" value="Peptidyl-prolyl cis-trans isomerase"/>
    <property type="match status" value="1"/>
</dbReference>
<feature type="domain" description="PPIase cyclophilin-type" evidence="11">
    <location>
        <begin position="26"/>
        <end position="188"/>
    </location>
</feature>
<evidence type="ECO:0000256" key="3">
    <source>
        <dbReference type="ARBA" id="ARBA00004123"/>
    </source>
</evidence>
<keyword evidence="8 10" id="KW-0539">Nucleus</keyword>
<dbReference type="PROSITE" id="PS50102">
    <property type="entry name" value="RRM"/>
    <property type="match status" value="1"/>
</dbReference>
<name>A0A8H5IG72_9HYPO</name>
<dbReference type="EC" id="5.2.1.8" evidence="10"/>
<dbReference type="InterPro" id="IPR029000">
    <property type="entry name" value="Cyclophilin-like_dom_sf"/>
</dbReference>
<dbReference type="CDD" id="cd12235">
    <property type="entry name" value="RRM_PPIL4"/>
    <property type="match status" value="1"/>
</dbReference>
<dbReference type="EMBL" id="JAAOAO010000571">
    <property type="protein sequence ID" value="KAF5536171.1"/>
    <property type="molecule type" value="Genomic_DNA"/>
</dbReference>
<keyword evidence="6 10" id="KW-0697">Rotamase</keyword>
<dbReference type="PROSITE" id="PS50072">
    <property type="entry name" value="CSA_PPIASE_2"/>
    <property type="match status" value="1"/>
</dbReference>
<evidence type="ECO:0000256" key="7">
    <source>
        <dbReference type="ARBA" id="ARBA00023235"/>
    </source>
</evidence>
<keyword evidence="14" id="KW-1185">Reference proteome</keyword>
<dbReference type="InterPro" id="IPR012677">
    <property type="entry name" value="Nucleotide-bd_a/b_plait_sf"/>
</dbReference>
<evidence type="ECO:0000259" key="11">
    <source>
        <dbReference type="PROSITE" id="PS50072"/>
    </source>
</evidence>
<dbReference type="InterPro" id="IPR000504">
    <property type="entry name" value="RRM_dom"/>
</dbReference>
<dbReference type="CDD" id="cd01921">
    <property type="entry name" value="cyclophilin_RRM"/>
    <property type="match status" value="1"/>
</dbReference>
<evidence type="ECO:0000256" key="4">
    <source>
        <dbReference type="ARBA" id="ARBA00010739"/>
    </source>
</evidence>
<reference evidence="13 14" key="1">
    <citation type="submission" date="2020-05" db="EMBL/GenBank/DDBJ databases">
        <title>Identification and distribution of gene clusters putatively required for synthesis of sphingolipid metabolism inhibitors in phylogenetically diverse species of the filamentous fungus Fusarium.</title>
        <authorList>
            <person name="Kim H.-S."/>
            <person name="Busman M."/>
            <person name="Brown D.W."/>
            <person name="Divon H."/>
            <person name="Uhlig S."/>
            <person name="Proctor R.H."/>
        </authorList>
    </citation>
    <scope>NUCLEOTIDE SEQUENCE [LARGE SCALE GENOMIC DNA]</scope>
    <source>
        <strain evidence="13 14">NRRL 25196</strain>
    </source>
</reference>
<dbReference type="GO" id="GO:0003723">
    <property type="term" value="F:RNA binding"/>
    <property type="evidence" value="ECO:0007669"/>
    <property type="project" value="UniProtKB-UniRule"/>
</dbReference>
<keyword evidence="5 9" id="KW-0694">RNA-binding</keyword>